<dbReference type="RefSeq" id="WP_306998860.1">
    <property type="nucleotide sequence ID" value="NZ_JAUSUT010000001.1"/>
</dbReference>
<dbReference type="EMBL" id="JAUSUT010000001">
    <property type="protein sequence ID" value="MDQ0383108.1"/>
    <property type="molecule type" value="Genomic_DNA"/>
</dbReference>
<dbReference type="PANTHER" id="PTHR43976:SF9">
    <property type="entry name" value="OXIDOREDUCTASE"/>
    <property type="match status" value="1"/>
</dbReference>
<feature type="compositionally biased region" description="Basic residues" evidence="2">
    <location>
        <begin position="256"/>
        <end position="281"/>
    </location>
</feature>
<comment type="similarity">
    <text evidence="1">Belongs to the short-chain dehydrogenases/reductases (SDR) family.</text>
</comment>
<reference evidence="3 4" key="1">
    <citation type="submission" date="2023-07" db="EMBL/GenBank/DDBJ databases">
        <title>Sequencing the genomes of 1000 actinobacteria strains.</title>
        <authorList>
            <person name="Klenk H.-P."/>
        </authorList>
    </citation>
    <scope>NUCLEOTIDE SEQUENCE [LARGE SCALE GENOMIC DNA]</scope>
    <source>
        <strain evidence="3 4">DSM 45805</strain>
    </source>
</reference>
<dbReference type="PRINTS" id="PR00080">
    <property type="entry name" value="SDRFAMILY"/>
</dbReference>
<dbReference type="InterPro" id="IPR002347">
    <property type="entry name" value="SDR_fam"/>
</dbReference>
<feature type="compositionally biased region" description="Basic residues" evidence="2">
    <location>
        <begin position="194"/>
        <end position="204"/>
    </location>
</feature>
<comment type="caution">
    <text evidence="3">The sequence shown here is derived from an EMBL/GenBank/DDBJ whole genome shotgun (WGS) entry which is preliminary data.</text>
</comment>
<feature type="region of interest" description="Disordered" evidence="2">
    <location>
        <begin position="184"/>
        <end position="318"/>
    </location>
</feature>
<name>A0ABU0F6S4_9PSEU</name>
<dbReference type="Pfam" id="PF00106">
    <property type="entry name" value="adh_short"/>
    <property type="match status" value="1"/>
</dbReference>
<proteinExistence type="inferred from homology"/>
<keyword evidence="4" id="KW-1185">Reference proteome</keyword>
<sequence length="318" mass="34404">MGGVIVRVCLVTGASSGIGRVTALELLRAGHTVYGAARRVPGMDAIRAAGGHVLRMDARDGADLDRAVATVVAEQGRIDVLVNNAGTVLHGAVEDVPLDRARDQLEVNLIAPARLIQLVLPHMRAQRSGTIVNVSSIGGEIALPLGAWYYAAKHALEALSDTLRMEVAPFGVDVVIIQPGISRRDGAAREDRPRRRLGPRRGRGGRSPGRGVRPSGNPLRRRLHGRETPGTQPDPAGSRVRRPRHALAPLSTPGFRRARREVHLRARSPLRSRAHRSRPGRRWTVPNTTGRLPVRTSKRARSGTVEPETDFHHPPGAL</sequence>
<evidence type="ECO:0000256" key="1">
    <source>
        <dbReference type="RuleBase" id="RU000363"/>
    </source>
</evidence>
<organism evidence="3 4">
    <name type="scientific">Amycolatopsis thermophila</name>
    <dbReference type="NCBI Taxonomy" id="206084"/>
    <lineage>
        <taxon>Bacteria</taxon>
        <taxon>Bacillati</taxon>
        <taxon>Actinomycetota</taxon>
        <taxon>Actinomycetes</taxon>
        <taxon>Pseudonocardiales</taxon>
        <taxon>Pseudonocardiaceae</taxon>
        <taxon>Amycolatopsis</taxon>
    </lineage>
</organism>
<evidence type="ECO:0000256" key="2">
    <source>
        <dbReference type="SAM" id="MobiDB-lite"/>
    </source>
</evidence>
<dbReference type="PRINTS" id="PR00081">
    <property type="entry name" value="GDHRDH"/>
</dbReference>
<dbReference type="InterPro" id="IPR051911">
    <property type="entry name" value="SDR_oxidoreductase"/>
</dbReference>
<dbReference type="SUPFAM" id="SSF51735">
    <property type="entry name" value="NAD(P)-binding Rossmann-fold domains"/>
    <property type="match status" value="1"/>
</dbReference>
<feature type="compositionally biased region" description="Basic and acidic residues" evidence="2">
    <location>
        <begin position="184"/>
        <end position="193"/>
    </location>
</feature>
<evidence type="ECO:0000313" key="4">
    <source>
        <dbReference type="Proteomes" id="UP001229651"/>
    </source>
</evidence>
<dbReference type="Gene3D" id="3.40.50.720">
    <property type="entry name" value="NAD(P)-binding Rossmann-like Domain"/>
    <property type="match status" value="1"/>
</dbReference>
<protein>
    <submittedName>
        <fullName evidence="3">NAD(P)-dependent dehydrogenase (Short-subunit alcohol dehydrogenase family)</fullName>
    </submittedName>
</protein>
<gene>
    <name evidence="3" type="ORF">FB470_007102</name>
</gene>
<evidence type="ECO:0000313" key="3">
    <source>
        <dbReference type="EMBL" id="MDQ0383108.1"/>
    </source>
</evidence>
<dbReference type="Proteomes" id="UP001229651">
    <property type="component" value="Unassembled WGS sequence"/>
</dbReference>
<feature type="compositionally biased region" description="Basic and acidic residues" evidence="2">
    <location>
        <begin position="309"/>
        <end position="318"/>
    </location>
</feature>
<dbReference type="PANTHER" id="PTHR43976">
    <property type="entry name" value="SHORT CHAIN DEHYDROGENASE"/>
    <property type="match status" value="1"/>
</dbReference>
<dbReference type="CDD" id="cd05374">
    <property type="entry name" value="17beta-HSD-like_SDR_c"/>
    <property type="match status" value="1"/>
</dbReference>
<accession>A0ABU0F6S4</accession>
<dbReference type="InterPro" id="IPR036291">
    <property type="entry name" value="NAD(P)-bd_dom_sf"/>
</dbReference>